<dbReference type="InterPro" id="IPR035979">
    <property type="entry name" value="RBD_domain_sf"/>
</dbReference>
<dbReference type="Pfam" id="PF00076">
    <property type="entry name" value="RRM_1"/>
    <property type="match status" value="5"/>
</dbReference>
<evidence type="ECO:0000259" key="4">
    <source>
        <dbReference type="PROSITE" id="PS50102"/>
    </source>
</evidence>
<dbReference type="EMBL" id="JANCYW010000003">
    <property type="protein sequence ID" value="KAK4534967.1"/>
    <property type="molecule type" value="Genomic_DNA"/>
</dbReference>
<dbReference type="PROSITE" id="PS50102">
    <property type="entry name" value="RRM"/>
    <property type="match status" value="5"/>
</dbReference>
<dbReference type="SUPFAM" id="SSF54928">
    <property type="entry name" value="RNA-binding domain, RBD"/>
    <property type="match status" value="4"/>
</dbReference>
<feature type="region of interest" description="Disordered" evidence="3">
    <location>
        <begin position="316"/>
        <end position="336"/>
    </location>
</feature>
<evidence type="ECO:0000313" key="6">
    <source>
        <dbReference type="Proteomes" id="UP001301350"/>
    </source>
</evidence>
<evidence type="ECO:0000313" key="5">
    <source>
        <dbReference type="EMBL" id="KAK4534967.1"/>
    </source>
</evidence>
<feature type="domain" description="RRM" evidence="4">
    <location>
        <begin position="236"/>
        <end position="314"/>
    </location>
</feature>
<dbReference type="CDD" id="cd12565">
    <property type="entry name" value="RRM1_MRD1"/>
    <property type="match status" value="1"/>
</dbReference>
<organism evidence="5 6">
    <name type="scientific">Cyanidium caldarium</name>
    <name type="common">Red alga</name>
    <dbReference type="NCBI Taxonomy" id="2771"/>
    <lineage>
        <taxon>Eukaryota</taxon>
        <taxon>Rhodophyta</taxon>
        <taxon>Bangiophyceae</taxon>
        <taxon>Cyanidiales</taxon>
        <taxon>Cyanidiaceae</taxon>
        <taxon>Cyanidium</taxon>
    </lineage>
</organism>
<feature type="region of interest" description="Disordered" evidence="3">
    <location>
        <begin position="89"/>
        <end position="141"/>
    </location>
</feature>
<evidence type="ECO:0000256" key="1">
    <source>
        <dbReference type="ARBA" id="ARBA00022884"/>
    </source>
</evidence>
<dbReference type="InterPro" id="IPR012677">
    <property type="entry name" value="Nucleotide-bd_a/b_plait_sf"/>
</dbReference>
<dbReference type="InterPro" id="IPR000504">
    <property type="entry name" value="RRM_dom"/>
</dbReference>
<dbReference type="Gene3D" id="3.30.70.330">
    <property type="match status" value="5"/>
</dbReference>
<feature type="compositionally biased region" description="Basic and acidic residues" evidence="3">
    <location>
        <begin position="115"/>
        <end position="128"/>
    </location>
</feature>
<accession>A0AAV9IRU3</accession>
<name>A0AAV9IRU3_CYACA</name>
<dbReference type="PANTHER" id="PTHR10352">
    <property type="entry name" value="EUKARYOTIC TRANSLATION INITIATION FACTOR 3 SUBUNIT G"/>
    <property type="match status" value="1"/>
</dbReference>
<sequence>MTQTAAPPSSRLIVKGLPKYLTERRLREHFAQHVSDAELTDVRIRRTRDGRSRQFAFVGYRTAEAAAQSQKHFNRTFIDTSRIQVEVALPPGSEHAPVPRRLRHRSPANGNAADTDSRTATRPNERQTKAGSAEAAGQPHKRPRFVAESHFAEYAQVSQPRAAALAGTTDAPVAQDATEHTQVRKSTGSDAADGASETLPHGTSPANGRQQLPSAKTSTRPAEEPGSAPPDVFDTGRLFLRNLPYTATEEELESMFGSHGRLAEVHLVRDARTRQSTGTAFVMFVLPECAARAMAALDGTVFQGRLLHILPARAKRETGRENRSDAPAGISSFQRQRWQQRASAAGTAQDARAWNPLFMSADAVATAVTERLGVDKRALYDADAPGGGASGAVRLAIAETHLLREARQFLERAGVRVDALLQRQRLRTEHREEQRVSRRTMVVKNLPAGTPEAEVRALFARFGPLGRLVIVPSGLLAVVEMLEVADASRAFRDLAYSKFGDQPLYLEWAPPQVWRAEPAAGAAQEEAGRVLTDPSADTATADAVGGSLYVRNLSSNTTEETLAAFFGRLGRSLQSVRIPRRRVGAGDGTEVSMGFGFVEFGERSDALEALTRGHGAIIDGHRVEVRLSRGDVAQAAQRSAPLMPGASEPTSTRAAHGTKLVLKNVAFEASAKELRRLLGTFGHLASLRVPRKYDGSSRGFCFVEYATAAECRHAHESLQAVHFYGRKLVVERATDDEEENP</sequence>
<dbReference type="Proteomes" id="UP001301350">
    <property type="component" value="Unassembled WGS sequence"/>
</dbReference>
<dbReference type="AlphaFoldDB" id="A0AAV9IRU3"/>
<reference evidence="5 6" key="1">
    <citation type="submission" date="2022-07" db="EMBL/GenBank/DDBJ databases">
        <title>Genome-wide signatures of adaptation to extreme environments.</title>
        <authorList>
            <person name="Cho C.H."/>
            <person name="Yoon H.S."/>
        </authorList>
    </citation>
    <scope>NUCLEOTIDE SEQUENCE [LARGE SCALE GENOMIC DNA]</scope>
    <source>
        <strain evidence="5 6">DBV 063 E5</strain>
    </source>
</reference>
<feature type="region of interest" description="Disordered" evidence="3">
    <location>
        <begin position="163"/>
        <end position="235"/>
    </location>
</feature>
<feature type="compositionally biased region" description="Polar residues" evidence="3">
    <location>
        <begin position="204"/>
        <end position="220"/>
    </location>
</feature>
<protein>
    <recommendedName>
        <fullName evidence="4">RRM domain-containing protein</fullName>
    </recommendedName>
</protein>
<dbReference type="CDD" id="cd12317">
    <property type="entry name" value="RRM4_RBM19_RRM3_MRD1"/>
    <property type="match status" value="1"/>
</dbReference>
<feature type="domain" description="RRM" evidence="4">
    <location>
        <begin position="546"/>
        <end position="630"/>
    </location>
</feature>
<evidence type="ECO:0000256" key="3">
    <source>
        <dbReference type="SAM" id="MobiDB-lite"/>
    </source>
</evidence>
<keyword evidence="1 2" id="KW-0694">RNA-binding</keyword>
<feature type="domain" description="RRM" evidence="4">
    <location>
        <begin position="10"/>
        <end position="90"/>
    </location>
</feature>
<comment type="caution">
    <text evidence="5">The sequence shown here is derived from an EMBL/GenBank/DDBJ whole genome shotgun (WGS) entry which is preliminary data.</text>
</comment>
<keyword evidence="6" id="KW-1185">Reference proteome</keyword>
<proteinExistence type="predicted"/>
<dbReference type="CDD" id="cd12320">
    <property type="entry name" value="RRM6_RBM19_RRM5_MRD1"/>
    <property type="match status" value="1"/>
</dbReference>
<feature type="domain" description="RRM" evidence="4">
    <location>
        <begin position="439"/>
        <end position="511"/>
    </location>
</feature>
<gene>
    <name evidence="5" type="ORF">CDCA_CDCA03G0992</name>
</gene>
<evidence type="ECO:0000256" key="2">
    <source>
        <dbReference type="PROSITE-ProRule" id="PRU00176"/>
    </source>
</evidence>
<feature type="domain" description="RRM" evidence="4">
    <location>
        <begin position="658"/>
        <end position="735"/>
    </location>
</feature>
<dbReference type="GO" id="GO:0003723">
    <property type="term" value="F:RNA binding"/>
    <property type="evidence" value="ECO:0007669"/>
    <property type="project" value="UniProtKB-UniRule"/>
</dbReference>
<dbReference type="SMART" id="SM00360">
    <property type="entry name" value="RRM"/>
    <property type="match status" value="5"/>
</dbReference>